<dbReference type="PANTHER" id="PTHR22960">
    <property type="entry name" value="MOLYBDOPTERIN COFACTOR SYNTHESIS PROTEIN A"/>
    <property type="match status" value="1"/>
</dbReference>
<feature type="binding site" evidence="12">
    <location>
        <position position="104"/>
    </location>
    <ligand>
        <name>GTP</name>
        <dbReference type="ChEBI" id="CHEBI:37565"/>
    </ligand>
</feature>
<evidence type="ECO:0000256" key="5">
    <source>
        <dbReference type="ARBA" id="ARBA00022741"/>
    </source>
</evidence>
<dbReference type="SFLD" id="SFLDG01067">
    <property type="entry name" value="SPASM/twitch_domain_containing"/>
    <property type="match status" value="1"/>
</dbReference>
<evidence type="ECO:0000259" key="14">
    <source>
        <dbReference type="PROSITE" id="PS51918"/>
    </source>
</evidence>
<dbReference type="InterPro" id="IPR050105">
    <property type="entry name" value="MoCo_biosynth_MoaA/MoaC"/>
</dbReference>
<keyword evidence="5 12" id="KW-0547">Nucleotide-binding</keyword>
<evidence type="ECO:0000256" key="3">
    <source>
        <dbReference type="ARBA" id="ARBA00022691"/>
    </source>
</evidence>
<evidence type="ECO:0000256" key="4">
    <source>
        <dbReference type="ARBA" id="ARBA00022723"/>
    </source>
</evidence>
<keyword evidence="7 12" id="KW-0411">Iron-sulfur</keyword>
<dbReference type="Proteomes" id="UP001500642">
    <property type="component" value="Unassembled WGS sequence"/>
</dbReference>
<evidence type="ECO:0000256" key="9">
    <source>
        <dbReference type="ARBA" id="ARBA00023150"/>
    </source>
</evidence>
<feature type="binding site" evidence="12">
    <location>
        <position position="60"/>
    </location>
    <ligand>
        <name>[4Fe-4S] cluster</name>
        <dbReference type="ChEBI" id="CHEBI:49883"/>
        <label>1</label>
        <note>4Fe-4S-S-AdoMet</note>
    </ligand>
</feature>
<feature type="binding site" evidence="12">
    <location>
        <position position="66"/>
    </location>
    <ligand>
        <name>S-adenosyl-L-methionine</name>
        <dbReference type="ChEBI" id="CHEBI:59789"/>
    </ligand>
</feature>
<evidence type="ECO:0000256" key="8">
    <source>
        <dbReference type="ARBA" id="ARBA00023134"/>
    </source>
</evidence>
<feature type="binding site" evidence="12">
    <location>
        <position position="301"/>
    </location>
    <ligand>
        <name>[4Fe-4S] cluster</name>
        <dbReference type="ChEBI" id="CHEBI:49883"/>
        <label>2</label>
        <note>4Fe-4S-substrate</note>
    </ligand>
</feature>
<dbReference type="RefSeq" id="WP_345030677.1">
    <property type="nucleotide sequence ID" value="NZ_BAABGL010000004.1"/>
</dbReference>
<feature type="binding site" evidence="12">
    <location>
        <position position="108"/>
    </location>
    <ligand>
        <name>S-adenosyl-L-methionine</name>
        <dbReference type="ChEBI" id="CHEBI:59789"/>
    </ligand>
</feature>
<dbReference type="PANTHER" id="PTHR22960:SF0">
    <property type="entry name" value="MOLYBDENUM COFACTOR BIOSYNTHESIS PROTEIN 1"/>
    <property type="match status" value="1"/>
</dbReference>
<feature type="binding site" evidence="12">
    <location>
        <position position="315"/>
    </location>
    <ligand>
        <name>[4Fe-4S] cluster</name>
        <dbReference type="ChEBI" id="CHEBI:49883"/>
        <label>2</label>
        <note>4Fe-4S-substrate</note>
    </ligand>
</feature>
<name>A0ABP8JB24_9MICO</name>
<feature type="domain" description="Radical SAM core" evidence="14">
    <location>
        <begin position="44"/>
        <end position="262"/>
    </location>
</feature>
<comment type="catalytic activity">
    <reaction evidence="11 12">
        <text>GTP + AH2 + S-adenosyl-L-methionine = (8S)-3',8-cyclo-7,8-dihydroguanosine 5'-triphosphate + 5'-deoxyadenosine + L-methionine + A + H(+)</text>
        <dbReference type="Rhea" id="RHEA:49576"/>
        <dbReference type="ChEBI" id="CHEBI:13193"/>
        <dbReference type="ChEBI" id="CHEBI:15378"/>
        <dbReference type="ChEBI" id="CHEBI:17319"/>
        <dbReference type="ChEBI" id="CHEBI:17499"/>
        <dbReference type="ChEBI" id="CHEBI:37565"/>
        <dbReference type="ChEBI" id="CHEBI:57844"/>
        <dbReference type="ChEBI" id="CHEBI:59789"/>
        <dbReference type="ChEBI" id="CHEBI:131766"/>
        <dbReference type="EC" id="4.1.99.22"/>
    </reaction>
</comment>
<dbReference type="PROSITE" id="PS01305">
    <property type="entry name" value="MOAA_NIFB_PQQE"/>
    <property type="match status" value="1"/>
</dbReference>
<dbReference type="InterPro" id="IPR007197">
    <property type="entry name" value="rSAM"/>
</dbReference>
<evidence type="ECO:0000313" key="15">
    <source>
        <dbReference type="EMBL" id="GAA4387728.1"/>
    </source>
</evidence>
<feature type="binding site" evidence="12">
    <location>
        <position position="298"/>
    </location>
    <ligand>
        <name>[4Fe-4S] cluster</name>
        <dbReference type="ChEBI" id="CHEBI:49883"/>
        <label>2</label>
        <note>4Fe-4S-substrate</note>
    </ligand>
</feature>
<dbReference type="NCBIfam" id="TIGR02666">
    <property type="entry name" value="moaA"/>
    <property type="match status" value="1"/>
</dbReference>
<keyword evidence="16" id="KW-1185">Reference proteome</keyword>
<feature type="binding site" evidence="12">
    <location>
        <position position="53"/>
    </location>
    <ligand>
        <name>GTP</name>
        <dbReference type="ChEBI" id="CHEBI:37565"/>
    </ligand>
</feature>
<dbReference type="EC" id="4.1.99.22" evidence="1 12"/>
<dbReference type="CDD" id="cd01335">
    <property type="entry name" value="Radical_SAM"/>
    <property type="match status" value="1"/>
</dbReference>
<dbReference type="InterPro" id="IPR000385">
    <property type="entry name" value="MoaA_NifB_PqqE_Fe-S-bd_CS"/>
</dbReference>
<dbReference type="InterPro" id="IPR040064">
    <property type="entry name" value="MoaA-like"/>
</dbReference>
<feature type="binding site" evidence="12">
    <location>
        <position position="159"/>
    </location>
    <ligand>
        <name>S-adenosyl-L-methionine</name>
        <dbReference type="ChEBI" id="CHEBI:59789"/>
    </ligand>
</feature>
<evidence type="ECO:0000256" key="1">
    <source>
        <dbReference type="ARBA" id="ARBA00012167"/>
    </source>
</evidence>
<gene>
    <name evidence="12 15" type="primary">moaA</name>
    <name evidence="15" type="ORF">GCM10023167_11920</name>
</gene>
<evidence type="ECO:0000256" key="10">
    <source>
        <dbReference type="ARBA" id="ARBA00023239"/>
    </source>
</evidence>
<keyword evidence="10 12" id="KW-0456">Lyase</keyword>
<feature type="binding site" evidence="12">
    <location>
        <position position="67"/>
    </location>
    <ligand>
        <name>[4Fe-4S] cluster</name>
        <dbReference type="ChEBI" id="CHEBI:49883"/>
        <label>1</label>
        <note>4Fe-4S-S-AdoMet</note>
    </ligand>
</feature>
<keyword evidence="3 12" id="KW-0949">S-adenosyl-L-methionine</keyword>
<comment type="function">
    <text evidence="12">Catalyzes the cyclization of GTP to (8S)-3',8-cyclo-7,8-dihydroguanosine 5'-triphosphate.</text>
</comment>
<dbReference type="Gene3D" id="3.20.20.70">
    <property type="entry name" value="Aldolase class I"/>
    <property type="match status" value="1"/>
</dbReference>
<dbReference type="InterPro" id="IPR013785">
    <property type="entry name" value="Aldolase_TIM"/>
</dbReference>
<evidence type="ECO:0000256" key="12">
    <source>
        <dbReference type="HAMAP-Rule" id="MF_01225"/>
    </source>
</evidence>
<dbReference type="SFLD" id="SFLDG01386">
    <property type="entry name" value="main_SPASM_domain-containing"/>
    <property type="match status" value="1"/>
</dbReference>
<comment type="similarity">
    <text evidence="12">Belongs to the radical SAM superfamily. MoaA family.</text>
</comment>
<organism evidence="15 16">
    <name type="scientific">Brevibacterium pityocampae</name>
    <dbReference type="NCBI Taxonomy" id="506594"/>
    <lineage>
        <taxon>Bacteria</taxon>
        <taxon>Bacillati</taxon>
        <taxon>Actinomycetota</taxon>
        <taxon>Actinomycetes</taxon>
        <taxon>Micrococcales</taxon>
        <taxon>Brevibacteriaceae</taxon>
        <taxon>Brevibacterium</taxon>
    </lineage>
</organism>
<dbReference type="InterPro" id="IPR013483">
    <property type="entry name" value="MoaA"/>
</dbReference>
<dbReference type="Pfam" id="PF04055">
    <property type="entry name" value="Radical_SAM"/>
    <property type="match status" value="1"/>
</dbReference>
<evidence type="ECO:0000256" key="2">
    <source>
        <dbReference type="ARBA" id="ARBA00022485"/>
    </source>
</evidence>
<feature type="binding site" evidence="12">
    <location>
        <position position="64"/>
    </location>
    <ligand>
        <name>[4Fe-4S] cluster</name>
        <dbReference type="ChEBI" id="CHEBI:49883"/>
        <label>1</label>
        <note>4Fe-4S-S-AdoMet</note>
    </ligand>
</feature>
<keyword evidence="4 12" id="KW-0479">Metal-binding</keyword>
<sequence length="376" mass="41181">MSVRLGTPRLRTRDESPEHAARLVSEQLARRAGAAPESGPLRDSFGRSGEDLRISLTDKCNLRCTYCMPAEGMQWMPQSALLSPEEIVRLVTIGVRDLGVRELRLTGGEPLIRRDLEEIIGLVNARHRALPVSITTNGIGLADRAAGLAAAGLRRINVSLDTIDAETYRQLARRDRLQQVLDGISAAVAAGLTPVKINAVLMRGVNDGQAADLLDFALAHDLELRFIEQMPLDGDHGWTREAMVTAAEVRAALAARYRLEPDEEPRGGAPAERFVVRAPDGERLGRVGIIASVTEPFCGACTRTRITAEGTIRSCLFSHEEFDLRSLLRAGRTDAEIGRAWRQAMWLKPRAHGMDHAGLDSEDYVQPERSMSEIGG</sequence>
<protein>
    <recommendedName>
        <fullName evidence="1 12">GTP 3',8-cyclase</fullName>
        <ecNumber evidence="1 12">4.1.99.22</ecNumber>
    </recommendedName>
    <alternativeName>
        <fullName evidence="12">Molybdenum cofactor biosynthesis protein A</fullName>
    </alternativeName>
</protein>
<keyword evidence="9 12" id="KW-0501">Molybdenum cofactor biosynthesis</keyword>
<evidence type="ECO:0000256" key="6">
    <source>
        <dbReference type="ARBA" id="ARBA00023004"/>
    </source>
</evidence>
<dbReference type="EMBL" id="BAABGL010000004">
    <property type="protein sequence ID" value="GAA4387728.1"/>
    <property type="molecule type" value="Genomic_DNA"/>
</dbReference>
<dbReference type="InterPro" id="IPR006638">
    <property type="entry name" value="Elp3/MiaA/NifB-like_rSAM"/>
</dbReference>
<dbReference type="InterPro" id="IPR058240">
    <property type="entry name" value="rSAM_sf"/>
</dbReference>
<accession>A0ABP8JB24</accession>
<evidence type="ECO:0000313" key="16">
    <source>
        <dbReference type="Proteomes" id="UP001500642"/>
    </source>
</evidence>
<dbReference type="PROSITE" id="PS51918">
    <property type="entry name" value="RADICAL_SAM"/>
    <property type="match status" value="1"/>
</dbReference>
<dbReference type="InterPro" id="IPR010505">
    <property type="entry name" value="MoaA_twitch"/>
</dbReference>
<evidence type="ECO:0000256" key="11">
    <source>
        <dbReference type="ARBA" id="ARBA00048697"/>
    </source>
</evidence>
<feature type="region of interest" description="Disordered" evidence="13">
    <location>
        <begin position="357"/>
        <end position="376"/>
    </location>
</feature>
<feature type="binding site" evidence="12">
    <location>
        <begin position="303"/>
        <end position="305"/>
    </location>
    <ligand>
        <name>GTP</name>
        <dbReference type="ChEBI" id="CHEBI:37565"/>
    </ligand>
</feature>
<feature type="binding site" evidence="12">
    <location>
        <position position="196"/>
    </location>
    <ligand>
        <name>GTP</name>
        <dbReference type="ChEBI" id="CHEBI:37565"/>
    </ligand>
</feature>
<comment type="subunit">
    <text evidence="12">Monomer and homodimer.</text>
</comment>
<comment type="pathway">
    <text evidence="12">Cofactor biosynthesis; molybdopterin biosynthesis.</text>
</comment>
<feature type="binding site" evidence="12">
    <location>
        <position position="230"/>
    </location>
    <ligand>
        <name>S-adenosyl-L-methionine</name>
        <dbReference type="ChEBI" id="CHEBI:59789"/>
    </ligand>
</feature>
<feature type="binding site" evidence="12">
    <location>
        <position position="135"/>
    </location>
    <ligand>
        <name>GTP</name>
        <dbReference type="ChEBI" id="CHEBI:37565"/>
    </ligand>
</feature>
<dbReference type="HAMAP" id="MF_01225_B">
    <property type="entry name" value="MoaA_B"/>
    <property type="match status" value="1"/>
</dbReference>
<evidence type="ECO:0000256" key="7">
    <source>
        <dbReference type="ARBA" id="ARBA00023014"/>
    </source>
</evidence>
<comment type="cofactor">
    <cofactor evidence="12">
        <name>[4Fe-4S] cluster</name>
        <dbReference type="ChEBI" id="CHEBI:49883"/>
    </cofactor>
    <text evidence="12">Binds 2 [4Fe-4S] clusters. Binds 1 [4Fe-4S] cluster coordinated with 3 cysteines and an exchangeable S-adenosyl-L-methionine and 1 [4Fe-4S] cluster coordinated with 3 cysteines and the GTP-derived substrate.</text>
</comment>
<reference evidence="16" key="1">
    <citation type="journal article" date="2019" name="Int. J. Syst. Evol. Microbiol.">
        <title>The Global Catalogue of Microorganisms (GCM) 10K type strain sequencing project: providing services to taxonomists for standard genome sequencing and annotation.</title>
        <authorList>
            <consortium name="The Broad Institute Genomics Platform"/>
            <consortium name="The Broad Institute Genome Sequencing Center for Infectious Disease"/>
            <person name="Wu L."/>
            <person name="Ma J."/>
        </authorList>
    </citation>
    <scope>NUCLEOTIDE SEQUENCE [LARGE SCALE GENOMIC DNA]</scope>
    <source>
        <strain evidence="16">JCM 17808</strain>
    </source>
</reference>
<keyword evidence="6 12" id="KW-0408">Iron</keyword>
<dbReference type="SFLD" id="SFLDS00029">
    <property type="entry name" value="Radical_SAM"/>
    <property type="match status" value="1"/>
</dbReference>
<comment type="caution">
    <text evidence="15">The sequence shown here is derived from an EMBL/GenBank/DDBJ whole genome shotgun (WGS) entry which is preliminary data.</text>
</comment>
<evidence type="ECO:0000256" key="13">
    <source>
        <dbReference type="SAM" id="MobiDB-lite"/>
    </source>
</evidence>
<dbReference type="CDD" id="cd21117">
    <property type="entry name" value="Twitch_MoaA"/>
    <property type="match status" value="1"/>
</dbReference>
<dbReference type="SUPFAM" id="SSF102114">
    <property type="entry name" value="Radical SAM enzymes"/>
    <property type="match status" value="1"/>
</dbReference>
<keyword evidence="8 12" id="KW-0342">GTP-binding</keyword>
<keyword evidence="2 12" id="KW-0004">4Fe-4S</keyword>
<dbReference type="Pfam" id="PF06463">
    <property type="entry name" value="Mob_synth_C"/>
    <property type="match status" value="1"/>
</dbReference>
<dbReference type="SFLD" id="SFLDG01383">
    <property type="entry name" value="cyclic_pyranopterin_phosphate"/>
    <property type="match status" value="1"/>
</dbReference>
<dbReference type="SMART" id="SM00729">
    <property type="entry name" value="Elp3"/>
    <property type="match status" value="1"/>
</dbReference>
<proteinExistence type="inferred from homology"/>